<dbReference type="InterPro" id="IPR006736">
    <property type="entry name" value="DUF601"/>
</dbReference>
<comment type="similarity">
    <text evidence="1">Belongs to the peptidase C48 family.</text>
</comment>
<evidence type="ECO:0000256" key="1">
    <source>
        <dbReference type="ARBA" id="ARBA00005234"/>
    </source>
</evidence>
<feature type="region of interest" description="Disordered" evidence="5">
    <location>
        <begin position="628"/>
        <end position="663"/>
    </location>
</feature>
<feature type="compositionally biased region" description="Polar residues" evidence="5">
    <location>
        <begin position="745"/>
        <end position="755"/>
    </location>
</feature>
<dbReference type="GO" id="GO:0006508">
    <property type="term" value="P:proteolysis"/>
    <property type="evidence" value="ECO:0007669"/>
    <property type="project" value="UniProtKB-KW"/>
</dbReference>
<reference evidence="8" key="1">
    <citation type="journal article" date="2016" name="Proc. Natl. Acad. Sci. U.S.A.">
        <title>Chromosome-level assembly of Arabidopsis thaliana Ler reveals the extent of translocation and inversion polymorphisms.</title>
        <authorList>
            <person name="Zapata L."/>
            <person name="Ding J."/>
            <person name="Willing E.M."/>
            <person name="Hartwig B."/>
            <person name="Bezdan D."/>
            <person name="Jiao W.B."/>
            <person name="Patel V."/>
            <person name="Velikkakam James G."/>
            <person name="Koornneef M."/>
            <person name="Ossowski S."/>
            <person name="Schneeberger K."/>
        </authorList>
    </citation>
    <scope>NUCLEOTIDE SEQUENCE [LARGE SCALE GENOMIC DNA]</scope>
    <source>
        <strain evidence="8">cv. Landsberg erecta</strain>
    </source>
</reference>
<feature type="domain" description="Ubiquitin-like protease family profile" evidence="6">
    <location>
        <begin position="987"/>
        <end position="1184"/>
    </location>
</feature>
<keyword evidence="2" id="KW-0645">Protease</keyword>
<dbReference type="SUPFAM" id="SSF54001">
    <property type="entry name" value="Cysteine proteinases"/>
    <property type="match status" value="1"/>
</dbReference>
<evidence type="ECO:0000256" key="3">
    <source>
        <dbReference type="ARBA" id="ARBA00022801"/>
    </source>
</evidence>
<dbReference type="PROSITE" id="PS50600">
    <property type="entry name" value="ULP_PROTEASE"/>
    <property type="match status" value="1"/>
</dbReference>
<dbReference type="EMBL" id="LUHQ01000002">
    <property type="protein sequence ID" value="OAP08694.1"/>
    <property type="molecule type" value="Genomic_DNA"/>
</dbReference>
<evidence type="ECO:0000256" key="5">
    <source>
        <dbReference type="SAM" id="MobiDB-lite"/>
    </source>
</evidence>
<dbReference type="GO" id="GO:0008234">
    <property type="term" value="F:cysteine-type peptidase activity"/>
    <property type="evidence" value="ECO:0007669"/>
    <property type="project" value="InterPro"/>
</dbReference>
<accession>A0A178VSC7</accession>
<dbReference type="InterPro" id="IPR038765">
    <property type="entry name" value="Papain-like_cys_pep_sf"/>
</dbReference>
<feature type="region of interest" description="Disordered" evidence="5">
    <location>
        <begin position="736"/>
        <end position="755"/>
    </location>
</feature>
<name>A0A178VSC7_ARATH</name>
<sequence>MWILTLTVSLPFTGCFLGALSTLLNVAFALLTPRQGTIFCCFVISLLRLSSSAAPTLLRKVVANLVVYSLWRQRNNVLHNSLRVSCSVVFRQIDRELCNIISSRRHMKRWRELMHREILNTPGELENIEFLIKRDDFPLAKVFSPTLEIETQKLHVSSSSLISNRNPNKSPVVAPRNADFSSPVVAPFSGGRCSTRRYLFSGGGVAASSLSNDGYFFSGGDCAVGFGCTNGSEEFASSPVSPAAVNSGGRSCPMIYMFFFSGHTNGGELCFSQSGLTVSLLWWWQFLFSTFVIGMASSSHTRSYPLRLYEEGKSPLQKRSMAHSCYVSQIGKIKDGLGADVWDELKKTTLGLFIKFTESGFIWAAQTVHFFLTNQLRVDNIHEMWCLIDRRPIRFSLYEFENITGLNCDMFDESDTGETDYKDFWNEMGVSMSVGPLFTELERVFEISKTWSLEKRMMVGRLCLLSVGVHGIHHGSRVPLSSAKRVLDPVAFEKYPWGRVAFDSLLRSVKIVKYDGDSNVIHGCVQTLLVWIYESVPGIGEACGFRKTNLTGVPLLDWRSSRKRFNFTAFIEKEKAAHGQVRVRHMIPVSEENMYPQWSDSAENHDTALDNLLKDIIHNRLQSHAWTHVAARRKRKQNQESSNEDGESKVIESTPTYDVSHKKQRTGKAHIKVDEEEKTSLLDIWNMLEKMNVTISDMDKNASSRLDGLEKKVTCLEASVKTRFEAVETDMRVLKESQPPVVSNEAATSNNNDEYEANSNQCSWIVEEKPGSVDGLPIQRVVKKTVNSVKNKEAATKVLTKKKVAKSDKKKTIVNVEKVEKPKPEMKKTVVKVEKVDSLKPLQKKSVAAPTTKTFDDDVVDVTDKVNADNLKMASSSEETFSNPTDQMANKATADALRALQEGLDNLDGITSKRRRVPQLAGSQKYPYVGNSTVKRIITDVPSSSSVPEHLQPVSDDQFDRLKDWLEPDFEKEGLNTNNFNARFYWQIMTPRNDWPTERYGWLKDYHMGAAMSLFRRKFNRDPSKYPNQRIAFLDQDLISTMLKDYKQFQPDYRCFKFREYYEDQVNGTAHCEAATNKKWFVDVDHLYAYLFVNGNHWVALDIDLTKKRVNVYDSIPSLTTDTEMAIQCMFVMTMIPAMLSSFIPSKQRRRSYSKLEWKRITKIPENLDPGDCAIYSIKYIECLALGKSFDGLCDENMQSLRTKLAVEMFEEIGENAGTLHSEVRCKAFKFPSLMDERVGQTELFAEGLDELGDEIGRADKLLETDELTSYLRRAESRDNRAFASHFSNFCRQDLGWEALTSDRIRASGKRLRTRPDLAISSPPFSPRIFCKAEMSGPSYRAEKKRERERADQEKVRILSDRVVMSGTLEDSKLRAAEKAKHPLILEFNSVFCSHEDQLFDKDSELDSFRRNEDENAHTVERASRVLKRMKDAELRVQELEVNNIDLMAKLEVGKNAYLPSSPLQMSSTPIYTQYIESNVLKYLLTSRRGSRVINVVRYESSIRVFNARFKSFF</sequence>
<dbReference type="PANTHER" id="PTHR48449">
    <property type="entry name" value="DUF1985 DOMAIN-CONTAINING PROTEIN"/>
    <property type="match status" value="1"/>
</dbReference>
<keyword evidence="4" id="KW-0175">Coiled coil</keyword>
<dbReference type="Gene3D" id="3.40.395.10">
    <property type="entry name" value="Adenoviral Proteinase, Chain A"/>
    <property type="match status" value="1"/>
</dbReference>
<feature type="coiled-coil region" evidence="4">
    <location>
        <begin position="1423"/>
        <end position="1450"/>
    </location>
</feature>
<organism evidence="7 8">
    <name type="scientific">Arabidopsis thaliana</name>
    <name type="common">Mouse-ear cress</name>
    <dbReference type="NCBI Taxonomy" id="3702"/>
    <lineage>
        <taxon>Eukaryota</taxon>
        <taxon>Viridiplantae</taxon>
        <taxon>Streptophyta</taxon>
        <taxon>Embryophyta</taxon>
        <taxon>Tracheophyta</taxon>
        <taxon>Spermatophyta</taxon>
        <taxon>Magnoliopsida</taxon>
        <taxon>eudicotyledons</taxon>
        <taxon>Gunneridae</taxon>
        <taxon>Pentapetalae</taxon>
        <taxon>rosids</taxon>
        <taxon>malvids</taxon>
        <taxon>Brassicales</taxon>
        <taxon>Brassicaceae</taxon>
        <taxon>Camelineae</taxon>
        <taxon>Arabidopsis</taxon>
    </lineage>
</organism>
<evidence type="ECO:0000313" key="7">
    <source>
        <dbReference type="EMBL" id="OAP08694.1"/>
    </source>
</evidence>
<evidence type="ECO:0000259" key="6">
    <source>
        <dbReference type="PROSITE" id="PS50600"/>
    </source>
</evidence>
<dbReference type="Proteomes" id="UP000078284">
    <property type="component" value="Chromosome 2"/>
</dbReference>
<dbReference type="InterPro" id="IPR015410">
    <property type="entry name" value="DUF1985"/>
</dbReference>
<proteinExistence type="inferred from homology"/>
<dbReference type="Pfam" id="PF02902">
    <property type="entry name" value="Peptidase_C48"/>
    <property type="match status" value="1"/>
</dbReference>
<keyword evidence="3" id="KW-0378">Hydrolase</keyword>
<gene>
    <name evidence="7" type="ordered locus">AXX17_At2g10880</name>
</gene>
<protein>
    <recommendedName>
        <fullName evidence="6">Ubiquitin-like protease family profile domain-containing protein</fullName>
    </recommendedName>
</protein>
<evidence type="ECO:0000256" key="4">
    <source>
        <dbReference type="SAM" id="Coils"/>
    </source>
</evidence>
<dbReference type="InterPro" id="IPR003653">
    <property type="entry name" value="Peptidase_C48_C"/>
</dbReference>
<evidence type="ECO:0000256" key="2">
    <source>
        <dbReference type="ARBA" id="ARBA00022670"/>
    </source>
</evidence>
<dbReference type="ExpressionAtlas" id="A0A178VSC7">
    <property type="expression patterns" value="baseline and differential"/>
</dbReference>
<evidence type="ECO:0000313" key="8">
    <source>
        <dbReference type="Proteomes" id="UP000078284"/>
    </source>
</evidence>
<dbReference type="PANTHER" id="PTHR48449:SF1">
    <property type="entry name" value="DUF1985 DOMAIN-CONTAINING PROTEIN"/>
    <property type="match status" value="1"/>
</dbReference>
<dbReference type="Pfam" id="PF04642">
    <property type="entry name" value="DUF601"/>
    <property type="match status" value="1"/>
</dbReference>
<comment type="caution">
    <text evidence="7">The sequence shown here is derived from an EMBL/GenBank/DDBJ whole genome shotgun (WGS) entry which is preliminary data.</text>
</comment>
<dbReference type="Pfam" id="PF09331">
    <property type="entry name" value="DUF1985"/>
    <property type="match status" value="1"/>
</dbReference>